<dbReference type="STRING" id="471704.A0A151JLN0"/>
<gene>
    <name evidence="2" type="ORF">ALC57_03955</name>
</gene>
<dbReference type="InterPro" id="IPR000305">
    <property type="entry name" value="GIY-YIG_endonuc"/>
</dbReference>
<evidence type="ECO:0000259" key="1">
    <source>
        <dbReference type="PROSITE" id="PS50164"/>
    </source>
</evidence>
<dbReference type="Pfam" id="PF26215">
    <property type="entry name" value="HTH_animal"/>
    <property type="match status" value="1"/>
</dbReference>
<reference evidence="2 3" key="1">
    <citation type="submission" date="2015-09" db="EMBL/GenBank/DDBJ databases">
        <title>Trachymyrmex cornetzi WGS genome.</title>
        <authorList>
            <person name="Nygaard S."/>
            <person name="Hu H."/>
            <person name="Boomsma J."/>
            <person name="Zhang G."/>
        </authorList>
    </citation>
    <scope>NUCLEOTIDE SEQUENCE [LARGE SCALE GENOMIC DNA]</scope>
    <source>
        <strain evidence="2">Tcor2-1</strain>
        <tissue evidence="2">Whole body</tissue>
    </source>
</reference>
<organism evidence="2 3">
    <name type="scientific">Trachymyrmex cornetzi</name>
    <dbReference type="NCBI Taxonomy" id="471704"/>
    <lineage>
        <taxon>Eukaryota</taxon>
        <taxon>Metazoa</taxon>
        <taxon>Ecdysozoa</taxon>
        <taxon>Arthropoda</taxon>
        <taxon>Hexapoda</taxon>
        <taxon>Insecta</taxon>
        <taxon>Pterygota</taxon>
        <taxon>Neoptera</taxon>
        <taxon>Endopterygota</taxon>
        <taxon>Hymenoptera</taxon>
        <taxon>Apocrita</taxon>
        <taxon>Aculeata</taxon>
        <taxon>Formicoidea</taxon>
        <taxon>Formicidae</taxon>
        <taxon>Myrmicinae</taxon>
        <taxon>Trachymyrmex</taxon>
    </lineage>
</organism>
<proteinExistence type="predicted"/>
<keyword evidence="3" id="KW-1185">Reference proteome</keyword>
<dbReference type="SUPFAM" id="SSF82771">
    <property type="entry name" value="GIY-YIG endonuclease"/>
    <property type="match status" value="1"/>
</dbReference>
<evidence type="ECO:0000313" key="3">
    <source>
        <dbReference type="Proteomes" id="UP000078492"/>
    </source>
</evidence>
<dbReference type="PROSITE" id="PS50164">
    <property type="entry name" value="GIY_YIG"/>
    <property type="match status" value="1"/>
</dbReference>
<dbReference type="InterPro" id="IPR058912">
    <property type="entry name" value="HTH_animal"/>
</dbReference>
<accession>A0A151JLN0</accession>
<dbReference type="InterPro" id="IPR035901">
    <property type="entry name" value="GIY-YIG_endonuc_sf"/>
</dbReference>
<dbReference type="PANTHER" id="PTHR21301">
    <property type="entry name" value="REVERSE TRANSCRIPTASE"/>
    <property type="match status" value="1"/>
</dbReference>
<dbReference type="Proteomes" id="UP000078492">
    <property type="component" value="Unassembled WGS sequence"/>
</dbReference>
<dbReference type="EMBL" id="KQ979002">
    <property type="protein sequence ID" value="KYN26675.1"/>
    <property type="molecule type" value="Genomic_DNA"/>
</dbReference>
<feature type="domain" description="GIY-YIG" evidence="1">
    <location>
        <begin position="221"/>
        <end position="311"/>
    </location>
</feature>
<sequence length="332" mass="38970">MNLLSKCNFNIPIYYRYVDDIILAAPNNQIREILDLFNSYHDRLKFTCEENNDKSMNFLDVSLIIEKEHIIFNNYKKPTNSGRYLNYNSNHPINHKRGVIIGQFDRIIFLSHPKFHTKNIENMIDILLNNGYPLEFLFSTINKRIKNLSRRDSLYINNVSLQDSNENNGINNYFIIPYIKEISEKFKSIAKKNDFTVAFKPINTLNSIIKTGKDKLKSMEHSCVVYRIDCLDCEACYVGQTKRKIETRIAEHKSSSKKSNNSHMVVAQHQAQLDHNFDWKNVKILDMEHSLHRRLTSEMIFIKKHSNVINKQTDTEKFPEIYLPLLNSSTNV</sequence>
<dbReference type="Gene3D" id="3.40.1440.10">
    <property type="entry name" value="GIY-YIG endonuclease"/>
    <property type="match status" value="1"/>
</dbReference>
<protein>
    <recommendedName>
        <fullName evidence="1">GIY-YIG domain-containing protein</fullName>
    </recommendedName>
</protein>
<dbReference type="CDD" id="cd10442">
    <property type="entry name" value="GIY-YIG_PLEs"/>
    <property type="match status" value="1"/>
</dbReference>
<evidence type="ECO:0000313" key="2">
    <source>
        <dbReference type="EMBL" id="KYN26675.1"/>
    </source>
</evidence>
<dbReference type="Pfam" id="PF01541">
    <property type="entry name" value="GIY-YIG"/>
    <property type="match status" value="1"/>
</dbReference>
<dbReference type="PANTHER" id="PTHR21301:SF10">
    <property type="entry name" value="REVERSE TRANSCRIPTASE DOMAIN-CONTAINING PROTEIN"/>
    <property type="match status" value="1"/>
</dbReference>
<dbReference type="AlphaFoldDB" id="A0A151JLN0"/>
<name>A0A151JLN0_9HYME</name>